<reference evidence="1 2" key="2">
    <citation type="journal article" date="2022" name="Mol. Ecol. Resour.">
        <title>The genomes of chicory, endive, great burdock and yacon provide insights into Asteraceae paleo-polyploidization history and plant inulin production.</title>
        <authorList>
            <person name="Fan W."/>
            <person name="Wang S."/>
            <person name="Wang H."/>
            <person name="Wang A."/>
            <person name="Jiang F."/>
            <person name="Liu H."/>
            <person name="Zhao H."/>
            <person name="Xu D."/>
            <person name="Zhang Y."/>
        </authorList>
    </citation>
    <scope>NUCLEOTIDE SEQUENCE [LARGE SCALE GENOMIC DNA]</scope>
    <source>
        <strain evidence="2">cv. Yunnan</strain>
        <tissue evidence="1">Leaves</tissue>
    </source>
</reference>
<dbReference type="EMBL" id="CM042041">
    <property type="protein sequence ID" value="KAI3714071.1"/>
    <property type="molecule type" value="Genomic_DNA"/>
</dbReference>
<sequence length="562" mass="64286">MSFLTTSDVTKLSILSKRFFSLWASFPVIDLHQQQTFAPTHQATNAFLDHVHNSVRLRGKDIVLSEFRLNANLQGIFADERFDFAILFALANGVKCMELNLGFAEYLLPAQFASESIHVLRLQGLKLDLLNLIQVCPSLRTVSLTSCVINPQDIKVSSKTLTEIQLRSCGVRSVKINAPNLHLFLFDSGNEITNPKPCQIDVLQCQNLICLSLNNVINGRDDWIEEHVYSLSKLKTFILNGCQDIERIKVWNDKLERVEFSNCHVLTSIQLKATSLESFVYESAHWDRVCNITFLASKCIKHLSITKGAAFTDQWLEAQLAKMTSLKKLRLETCYSLRKIKVFHEKLERLELYGCYGLVEADINTPQLVSFKYHGKIIKVVKMVTKSNCTATLSMEPRITYDNESFCRWYKMLSFFGYCKALKLICSTHMEVMIPELLRERLVSPLYDLQNLEIEINSLEKIDKDLVDSLLWLSPLPKTLHIFSGPPSTLQMIIKFVYSDMIEEEEEDKNPFCCASKPIKCWKHHLKSLEIQSSDVSPNSGSIELQKYFLTNAKIPIRFVSA</sequence>
<keyword evidence="2" id="KW-1185">Reference proteome</keyword>
<comment type="caution">
    <text evidence="1">The sequence shown here is derived from an EMBL/GenBank/DDBJ whole genome shotgun (WGS) entry which is preliminary data.</text>
</comment>
<evidence type="ECO:0000313" key="1">
    <source>
        <dbReference type="EMBL" id="KAI3714071.1"/>
    </source>
</evidence>
<proteinExistence type="predicted"/>
<gene>
    <name evidence="1" type="ORF">L1987_72661</name>
</gene>
<accession>A0ACB9AX59</accession>
<dbReference type="Proteomes" id="UP001056120">
    <property type="component" value="Linkage Group LG24"/>
</dbReference>
<reference evidence="2" key="1">
    <citation type="journal article" date="2022" name="Mol. Ecol. Resour.">
        <title>The genomes of chicory, endive, great burdock and yacon provide insights into Asteraceae palaeo-polyploidization history and plant inulin production.</title>
        <authorList>
            <person name="Fan W."/>
            <person name="Wang S."/>
            <person name="Wang H."/>
            <person name="Wang A."/>
            <person name="Jiang F."/>
            <person name="Liu H."/>
            <person name="Zhao H."/>
            <person name="Xu D."/>
            <person name="Zhang Y."/>
        </authorList>
    </citation>
    <scope>NUCLEOTIDE SEQUENCE [LARGE SCALE GENOMIC DNA]</scope>
    <source>
        <strain evidence="2">cv. Yunnan</strain>
    </source>
</reference>
<evidence type="ECO:0000313" key="2">
    <source>
        <dbReference type="Proteomes" id="UP001056120"/>
    </source>
</evidence>
<protein>
    <submittedName>
        <fullName evidence="1">Uncharacterized protein</fullName>
    </submittedName>
</protein>
<name>A0ACB9AX59_9ASTR</name>
<organism evidence="1 2">
    <name type="scientific">Smallanthus sonchifolius</name>
    <dbReference type="NCBI Taxonomy" id="185202"/>
    <lineage>
        <taxon>Eukaryota</taxon>
        <taxon>Viridiplantae</taxon>
        <taxon>Streptophyta</taxon>
        <taxon>Embryophyta</taxon>
        <taxon>Tracheophyta</taxon>
        <taxon>Spermatophyta</taxon>
        <taxon>Magnoliopsida</taxon>
        <taxon>eudicotyledons</taxon>
        <taxon>Gunneridae</taxon>
        <taxon>Pentapetalae</taxon>
        <taxon>asterids</taxon>
        <taxon>campanulids</taxon>
        <taxon>Asterales</taxon>
        <taxon>Asteraceae</taxon>
        <taxon>Asteroideae</taxon>
        <taxon>Heliantheae alliance</taxon>
        <taxon>Millerieae</taxon>
        <taxon>Smallanthus</taxon>
    </lineage>
</organism>